<dbReference type="Proteomes" id="UP000005856">
    <property type="component" value="Unassembled WGS sequence"/>
</dbReference>
<proteinExistence type="predicted"/>
<organism evidence="2 3">
    <name type="scientific">Marinobacter algicola DG893</name>
    <dbReference type="NCBI Taxonomy" id="443152"/>
    <lineage>
        <taxon>Bacteria</taxon>
        <taxon>Pseudomonadati</taxon>
        <taxon>Pseudomonadota</taxon>
        <taxon>Gammaproteobacteria</taxon>
        <taxon>Pseudomonadales</taxon>
        <taxon>Marinobacteraceae</taxon>
        <taxon>Marinobacter</taxon>
    </lineage>
</organism>
<evidence type="ECO:0000313" key="3">
    <source>
        <dbReference type="Proteomes" id="UP000005856"/>
    </source>
</evidence>
<dbReference type="PANTHER" id="PTHR13812">
    <property type="entry name" value="KETIMINE REDUCTASE MU-CRYSTALLIN"/>
    <property type="match status" value="1"/>
</dbReference>
<dbReference type="AlphaFoldDB" id="A6F003"/>
<dbReference type="SUPFAM" id="SSF51735">
    <property type="entry name" value="NAD(P)-binding Rossmann-fold domains"/>
    <property type="match status" value="1"/>
</dbReference>
<dbReference type="InterPro" id="IPR036291">
    <property type="entry name" value="NAD(P)-bd_dom_sf"/>
</dbReference>
<dbReference type="InterPro" id="IPR023401">
    <property type="entry name" value="ODC_N"/>
</dbReference>
<protein>
    <submittedName>
        <fullName evidence="2">Ornithine cyclodeaminase</fullName>
    </submittedName>
</protein>
<dbReference type="GO" id="GO:0005737">
    <property type="term" value="C:cytoplasm"/>
    <property type="evidence" value="ECO:0007669"/>
    <property type="project" value="TreeGrafter"/>
</dbReference>
<comment type="caution">
    <text evidence="2">The sequence shown here is derived from an EMBL/GenBank/DDBJ whole genome shotgun (WGS) entry which is preliminary data.</text>
</comment>
<feature type="region of interest" description="Disordered" evidence="1">
    <location>
        <begin position="290"/>
        <end position="314"/>
    </location>
</feature>
<accession>A6F003</accession>
<dbReference type="InterPro" id="IPR003462">
    <property type="entry name" value="ODC_Mu_crystall"/>
</dbReference>
<dbReference type="PANTHER" id="PTHR13812:SF19">
    <property type="entry name" value="KETIMINE REDUCTASE MU-CRYSTALLIN"/>
    <property type="match status" value="1"/>
</dbReference>
<evidence type="ECO:0000256" key="1">
    <source>
        <dbReference type="SAM" id="MobiDB-lite"/>
    </source>
</evidence>
<keyword evidence="3" id="KW-1185">Reference proteome</keyword>
<reference evidence="2 3" key="1">
    <citation type="submission" date="2007-06" db="EMBL/GenBank/DDBJ databases">
        <authorList>
            <person name="Green D."/>
            <person name="Ferriera S."/>
            <person name="Johnson J."/>
            <person name="Kravitz S."/>
            <person name="Beeson K."/>
            <person name="Sutton G."/>
            <person name="Rogers Y.-H."/>
            <person name="Friedman R."/>
            <person name="Frazier M."/>
            <person name="Venter J.C."/>
        </authorList>
    </citation>
    <scope>NUCLEOTIDE SEQUENCE [LARGE SCALE GENOMIC DNA]</scope>
    <source>
        <strain evidence="2 3">DG893</strain>
    </source>
</reference>
<dbReference type="Pfam" id="PF02423">
    <property type="entry name" value="OCD_Mu_crystall"/>
    <property type="match status" value="1"/>
</dbReference>
<dbReference type="RefSeq" id="WP_007153599.1">
    <property type="nucleotide sequence ID" value="NZ_ABCP01000011.1"/>
</dbReference>
<sequence length="378" mass="41975">MLLINNDDVFKLLTMQDCIRVQEEAFRKIPTGGAIHRPRIDMYMPTDQDDSYYRWGSMEGANDGYFAIRMKSDVITWPRTPDDNWTEEKYCREPGTYCGLIFLLSTRNAEPLAFINDGALQHMRVGGGAGIGAKYLAREDAHVVGMLGSGGMARTYLEAFAAVRDIQQCKVYSPNPDNREAYADKMSRKLGIEVIAVDSAKEAVTGVDILSSCTTSMKPVYDADWIEPGMHVTNLSRREISDKAMDKFDVVVRQGTAGLQMRQTERFQAERGFSPAAFIGGTPEQMKLIPEKNPEPGFGGDSPEFKDRGKGGDKPDFADLVSGKASGRTRADQVTFYRNVGNQGLQFSSVGGWVYAQALARGMGRELPTDWLLQDIRD</sequence>
<feature type="compositionally biased region" description="Basic and acidic residues" evidence="1">
    <location>
        <begin position="303"/>
        <end position="314"/>
    </location>
</feature>
<dbReference type="Gene3D" id="3.40.50.720">
    <property type="entry name" value="NAD(P)-binding Rossmann-like Domain"/>
    <property type="match status" value="1"/>
</dbReference>
<gene>
    <name evidence="2" type="ORF">MDG893_15040</name>
</gene>
<dbReference type="Gene3D" id="3.30.1780.10">
    <property type="entry name" value="ornithine cyclodeaminase, domain 1"/>
    <property type="match status" value="1"/>
</dbReference>
<dbReference type="OrthoDB" id="5293744at2"/>
<name>A6F003_9GAMM</name>
<dbReference type="eggNOG" id="COG2423">
    <property type="taxonomic scope" value="Bacteria"/>
</dbReference>
<evidence type="ECO:0000313" key="2">
    <source>
        <dbReference type="EMBL" id="EDM47916.1"/>
    </source>
</evidence>
<dbReference type="STRING" id="443152.MDG893_15040"/>
<dbReference type="EMBL" id="ABCP01000011">
    <property type="protein sequence ID" value="EDM47916.1"/>
    <property type="molecule type" value="Genomic_DNA"/>
</dbReference>